<feature type="domain" description="NAD-dependent epimerase/dehydratase" evidence="1">
    <location>
        <begin position="3"/>
        <end position="224"/>
    </location>
</feature>
<proteinExistence type="predicted"/>
<dbReference type="InterPro" id="IPR036291">
    <property type="entry name" value="NAD(P)-bd_dom_sf"/>
</dbReference>
<evidence type="ECO:0000259" key="1">
    <source>
        <dbReference type="Pfam" id="PF01370"/>
    </source>
</evidence>
<dbReference type="Gene3D" id="3.40.50.720">
    <property type="entry name" value="NAD(P)-binding Rossmann-like Domain"/>
    <property type="match status" value="1"/>
</dbReference>
<name>A0A1I1R0N3_9GAMM</name>
<dbReference type="EMBL" id="FOMJ01000003">
    <property type="protein sequence ID" value="SFD25688.1"/>
    <property type="molecule type" value="Genomic_DNA"/>
</dbReference>
<accession>A0A1I1R0N3</accession>
<dbReference type="STRING" id="1123397.SAMN05660831_01302"/>
<dbReference type="Pfam" id="PF01370">
    <property type="entry name" value="Epimerase"/>
    <property type="match status" value="1"/>
</dbReference>
<dbReference type="PANTHER" id="PTHR43245">
    <property type="entry name" value="BIFUNCTIONAL POLYMYXIN RESISTANCE PROTEIN ARNA"/>
    <property type="match status" value="1"/>
</dbReference>
<protein>
    <submittedName>
        <fullName evidence="2">Nucleoside-diphosphate-sugar epimerase</fullName>
    </submittedName>
</protein>
<keyword evidence="3" id="KW-1185">Reference proteome</keyword>
<dbReference type="Proteomes" id="UP000198611">
    <property type="component" value="Unassembled WGS sequence"/>
</dbReference>
<evidence type="ECO:0000313" key="3">
    <source>
        <dbReference type="Proteomes" id="UP000198611"/>
    </source>
</evidence>
<dbReference type="InterPro" id="IPR050177">
    <property type="entry name" value="Lipid_A_modif_metabolic_enz"/>
</dbReference>
<dbReference type="RefSeq" id="WP_093427949.1">
    <property type="nucleotide sequence ID" value="NZ_FOMJ01000003.1"/>
</dbReference>
<reference evidence="2 3" key="1">
    <citation type="submission" date="2016-10" db="EMBL/GenBank/DDBJ databases">
        <authorList>
            <person name="de Groot N.N."/>
        </authorList>
    </citation>
    <scope>NUCLEOTIDE SEQUENCE [LARGE SCALE GENOMIC DNA]</scope>
    <source>
        <strain evidence="2 3">HL3</strain>
    </source>
</reference>
<dbReference type="AlphaFoldDB" id="A0A1I1R0N3"/>
<gene>
    <name evidence="2" type="ORF">SAMN05660831_01302</name>
</gene>
<dbReference type="OrthoDB" id="9801056at2"/>
<dbReference type="InterPro" id="IPR001509">
    <property type="entry name" value="Epimerase_deHydtase"/>
</dbReference>
<dbReference type="SUPFAM" id="SSF51735">
    <property type="entry name" value="NAD(P)-binding Rossmann-fold domains"/>
    <property type="match status" value="1"/>
</dbReference>
<sequence length="316" mass="32980">MRVAVTGGAGSLARAVVPALAAAPGITAIRLLDPVPPPADLPGEHRAVDITAPGLEAALADCDALIHLAFVVHRGGPGRPRARRQLRRVNVAGSRNAFTAAAHAGLKTVIHLSSAAVYGAWPDNPPRLDESAPLRPNPGFAYAEDKVAAEAELAAAAAAHPRLRTVALRPPAILGPHALPLLRRLLASPVRPAGGPPLQCVHEEDVATALLAALARDVHGAFNLAAEPPLTPERLEAATGRRPRTLPAWLLQGLQRAAWPLTGAWGEPGWAAGLRHPLLLETARARRELGWAPAWSAAECVRATLDDAPCFPAASQ</sequence>
<evidence type="ECO:0000313" key="2">
    <source>
        <dbReference type="EMBL" id="SFD25688.1"/>
    </source>
</evidence>
<organism evidence="2 3">
    <name type="scientific">Thiohalospira halophila DSM 15071</name>
    <dbReference type="NCBI Taxonomy" id="1123397"/>
    <lineage>
        <taxon>Bacteria</taxon>
        <taxon>Pseudomonadati</taxon>
        <taxon>Pseudomonadota</taxon>
        <taxon>Gammaproteobacteria</taxon>
        <taxon>Thiohalospirales</taxon>
        <taxon>Thiohalospiraceae</taxon>
        <taxon>Thiohalospira</taxon>
    </lineage>
</organism>